<dbReference type="PANTHER" id="PTHR10980:SF3">
    <property type="entry name" value="LD16419P"/>
    <property type="match status" value="1"/>
</dbReference>
<dbReference type="GO" id="GO:0016020">
    <property type="term" value="C:membrane"/>
    <property type="evidence" value="ECO:0007669"/>
    <property type="project" value="TreeGrafter"/>
</dbReference>
<dbReference type="InterPro" id="IPR014756">
    <property type="entry name" value="Ig_E-set"/>
</dbReference>
<accession>A0AAV9XIU7</accession>
<protein>
    <recommendedName>
        <fullName evidence="5">Rho GDP-dissociation inhibitor</fullName>
    </recommendedName>
</protein>
<dbReference type="EMBL" id="JAVHJO010000006">
    <property type="protein sequence ID" value="KAK6539764.1"/>
    <property type="molecule type" value="Genomic_DNA"/>
</dbReference>
<dbReference type="GO" id="GO:0005829">
    <property type="term" value="C:cytosol"/>
    <property type="evidence" value="ECO:0007669"/>
    <property type="project" value="TreeGrafter"/>
</dbReference>
<dbReference type="PANTHER" id="PTHR10980">
    <property type="entry name" value="RHO GDP-DISSOCIATION INHIBITOR"/>
    <property type="match status" value="1"/>
</dbReference>
<evidence type="ECO:0000256" key="4">
    <source>
        <dbReference type="ARBA" id="ARBA00054143"/>
    </source>
</evidence>
<dbReference type="GO" id="GO:0007266">
    <property type="term" value="P:Rho protein signal transduction"/>
    <property type="evidence" value="ECO:0007669"/>
    <property type="project" value="InterPro"/>
</dbReference>
<dbReference type="FunFam" id="2.70.50.30:FF:000001">
    <property type="entry name" value="Rho GDP-dissociation inhibitor 1"/>
    <property type="match status" value="1"/>
</dbReference>
<comment type="similarity">
    <text evidence="2">Belongs to the Rho GDI family.</text>
</comment>
<sequence>MADNDELATSSAQGFKVGQEKSLNELHNLDAEDESLAKWKASLGLTADTVAAAVDPNDKRTVIIEELALEVEGRDDITVNLTEPGALEALKGTPFIVKEGSVYEMRIKFRVQGKIISGLKYVHIIKRKGIKVDKTEEMLGSYGPKAEPYMKRLGKEEAPSGMIARGSYVAMSRFTDDDKTIHLEFEWAIDIKKDWK</sequence>
<proteinExistence type="inferred from homology"/>
<comment type="caution">
    <text evidence="6">The sequence shown here is derived from an EMBL/GenBank/DDBJ whole genome shotgun (WGS) entry which is preliminary data.</text>
</comment>
<dbReference type="Gene3D" id="2.70.50.30">
    <property type="entry name" value="Coagulation Factor XIII, subunit A, domain 1"/>
    <property type="match status" value="1"/>
</dbReference>
<dbReference type="EMBL" id="JAVHJO010000006">
    <property type="protein sequence ID" value="KAK6539763.1"/>
    <property type="molecule type" value="Genomic_DNA"/>
</dbReference>
<reference evidence="6 7" key="1">
    <citation type="submission" date="2019-10" db="EMBL/GenBank/DDBJ databases">
        <authorList>
            <person name="Palmer J.M."/>
        </authorList>
    </citation>
    <scope>NUCLEOTIDE SEQUENCE [LARGE SCALE GENOMIC DNA]</scope>
    <source>
        <strain evidence="6 7">TWF694</strain>
    </source>
</reference>
<dbReference type="PRINTS" id="PR00492">
    <property type="entry name" value="RHOGDI"/>
</dbReference>
<dbReference type="InterPro" id="IPR024792">
    <property type="entry name" value="RhoGDI_dom_sf"/>
</dbReference>
<evidence type="ECO:0000256" key="3">
    <source>
        <dbReference type="ARBA" id="ARBA00022490"/>
    </source>
</evidence>
<comment type="subcellular location">
    <subcellularLocation>
        <location evidence="1">Cytoplasm</location>
    </subcellularLocation>
</comment>
<dbReference type="AlphaFoldDB" id="A0AAV9XIU7"/>
<evidence type="ECO:0000256" key="1">
    <source>
        <dbReference type="ARBA" id="ARBA00004496"/>
    </source>
</evidence>
<organism evidence="6 7">
    <name type="scientific">Orbilia ellipsospora</name>
    <dbReference type="NCBI Taxonomy" id="2528407"/>
    <lineage>
        <taxon>Eukaryota</taxon>
        <taxon>Fungi</taxon>
        <taxon>Dikarya</taxon>
        <taxon>Ascomycota</taxon>
        <taxon>Pezizomycotina</taxon>
        <taxon>Orbiliomycetes</taxon>
        <taxon>Orbiliales</taxon>
        <taxon>Orbiliaceae</taxon>
        <taxon>Orbilia</taxon>
    </lineage>
</organism>
<keyword evidence="3" id="KW-0963">Cytoplasm</keyword>
<evidence type="ECO:0000256" key="5">
    <source>
        <dbReference type="ARBA" id="ARBA00071407"/>
    </source>
</evidence>
<gene>
    <name evidence="6" type="ORF">TWF694_009958</name>
</gene>
<evidence type="ECO:0000313" key="6">
    <source>
        <dbReference type="EMBL" id="KAK6539763.1"/>
    </source>
</evidence>
<dbReference type="Proteomes" id="UP001365542">
    <property type="component" value="Unassembled WGS sequence"/>
</dbReference>
<dbReference type="Pfam" id="PF02115">
    <property type="entry name" value="Rho_GDI"/>
    <property type="match status" value="1"/>
</dbReference>
<name>A0AAV9XIU7_9PEZI</name>
<evidence type="ECO:0000256" key="2">
    <source>
        <dbReference type="ARBA" id="ARBA00009758"/>
    </source>
</evidence>
<evidence type="ECO:0000313" key="7">
    <source>
        <dbReference type="Proteomes" id="UP001365542"/>
    </source>
</evidence>
<dbReference type="InterPro" id="IPR000406">
    <property type="entry name" value="Rho_GDI"/>
</dbReference>
<dbReference type="GO" id="GO:0005094">
    <property type="term" value="F:Rho GDP-dissociation inhibitor activity"/>
    <property type="evidence" value="ECO:0007669"/>
    <property type="project" value="InterPro"/>
</dbReference>
<dbReference type="SUPFAM" id="SSF81296">
    <property type="entry name" value="E set domains"/>
    <property type="match status" value="1"/>
</dbReference>
<comment type="function">
    <text evidence="4">Regulates the GDP/GTP exchange reaction of the Rho proteins by inhibiting the dissociation of GDP from them, and the subsequent binding of GTP to them.</text>
</comment>
<keyword evidence="7" id="KW-1185">Reference proteome</keyword>